<evidence type="ECO:0000313" key="1">
    <source>
        <dbReference type="EMBL" id="TDN60451.1"/>
    </source>
</evidence>
<sequence length="206" mass="23507">MKILVYIPLVIMLVGCPGGPRAPETKPTLINGDSLCFSINNKDELNYYNITTTNNDDIIFLDSSGNVKLHLFYPDSCINIQWKYGHSYVISYGLNGKNFVHEFFIDNNGQLTNLGDYISTTERGVFIHDDVICFSVNKSDTLNYYRVESAESGQYKIIKSGENLNLTYPNSCIKLNLKTGYRYIFTYILNGNKHSHLHFTDNKEDL</sequence>
<dbReference type="InterPro" id="IPR054657">
    <property type="entry name" value="T6SS_periplasmic_put"/>
</dbReference>
<protein>
    <submittedName>
        <fullName evidence="1">Uncharacterized protein</fullName>
    </submittedName>
</protein>
<reference evidence="1 2" key="1">
    <citation type="submission" date="2019-03" db="EMBL/GenBank/DDBJ databases">
        <title>Genomic analyses of the natural microbiome of Caenorhabditis elegans.</title>
        <authorList>
            <person name="Samuel B."/>
        </authorList>
    </citation>
    <scope>NUCLEOTIDE SEQUENCE [LARGE SCALE GENOMIC DNA]</scope>
    <source>
        <strain evidence="1 2">BIGb0156</strain>
    </source>
</reference>
<keyword evidence="2" id="KW-1185">Reference proteome</keyword>
<evidence type="ECO:0000313" key="2">
    <source>
        <dbReference type="Proteomes" id="UP000295530"/>
    </source>
</evidence>
<dbReference type="PROSITE" id="PS51257">
    <property type="entry name" value="PROKAR_LIPOPROTEIN"/>
    <property type="match status" value="1"/>
</dbReference>
<name>A0A4R6EMN9_SCAGO</name>
<organism evidence="1 2">
    <name type="scientific">Scandinavium goeteborgense</name>
    <dbReference type="NCBI Taxonomy" id="1851514"/>
    <lineage>
        <taxon>Bacteria</taxon>
        <taxon>Pseudomonadati</taxon>
        <taxon>Pseudomonadota</taxon>
        <taxon>Gammaproteobacteria</taxon>
        <taxon>Enterobacterales</taxon>
        <taxon>Enterobacteriaceae</taxon>
        <taxon>Scandinavium</taxon>
    </lineage>
</organism>
<gene>
    <name evidence="1" type="ORF">EC847_10223</name>
</gene>
<dbReference type="AlphaFoldDB" id="A0A4R6EMN9"/>
<dbReference type="RefSeq" id="WP_211117223.1">
    <property type="nucleotide sequence ID" value="NZ_SNVX01000002.1"/>
</dbReference>
<comment type="caution">
    <text evidence="1">The sequence shown here is derived from an EMBL/GenBank/DDBJ whole genome shotgun (WGS) entry which is preliminary data.</text>
</comment>
<accession>A0A4R6EMN9</accession>
<dbReference type="EMBL" id="SNVX01000002">
    <property type="protein sequence ID" value="TDN60451.1"/>
    <property type="molecule type" value="Genomic_DNA"/>
</dbReference>
<dbReference type="Proteomes" id="UP000295530">
    <property type="component" value="Unassembled WGS sequence"/>
</dbReference>
<dbReference type="NCBIfam" id="NF045617">
    <property type="entry name" value="mostly_LP"/>
    <property type="match status" value="1"/>
</dbReference>
<proteinExistence type="predicted"/>